<dbReference type="Proteomes" id="UP000288805">
    <property type="component" value="Unassembled WGS sequence"/>
</dbReference>
<proteinExistence type="predicted"/>
<dbReference type="AlphaFoldDB" id="A0A438J3F5"/>
<evidence type="ECO:0000313" key="2">
    <source>
        <dbReference type="Proteomes" id="UP000288805"/>
    </source>
</evidence>
<protein>
    <submittedName>
        <fullName evidence="1">Uncharacterized protein</fullName>
    </submittedName>
</protein>
<reference evidence="1 2" key="1">
    <citation type="journal article" date="2018" name="PLoS Genet.">
        <title>Population sequencing reveals clonal diversity and ancestral inbreeding in the grapevine cultivar Chardonnay.</title>
        <authorList>
            <person name="Roach M.J."/>
            <person name="Johnson D.L."/>
            <person name="Bohlmann J."/>
            <person name="van Vuuren H.J."/>
            <person name="Jones S.J."/>
            <person name="Pretorius I.S."/>
            <person name="Schmidt S.A."/>
            <person name="Borneman A.R."/>
        </authorList>
    </citation>
    <scope>NUCLEOTIDE SEQUENCE [LARGE SCALE GENOMIC DNA]</scope>
    <source>
        <strain evidence="2">cv. Chardonnay</strain>
        <tissue evidence="1">Leaf</tissue>
    </source>
</reference>
<dbReference type="EMBL" id="QGNW01000066">
    <property type="protein sequence ID" value="RVX03446.1"/>
    <property type="molecule type" value="Genomic_DNA"/>
</dbReference>
<name>A0A438J3F5_VITVI</name>
<gene>
    <name evidence="1" type="ORF">CK203_019812</name>
</gene>
<evidence type="ECO:0000313" key="1">
    <source>
        <dbReference type="EMBL" id="RVX03446.1"/>
    </source>
</evidence>
<comment type="caution">
    <text evidence="1">The sequence shown here is derived from an EMBL/GenBank/DDBJ whole genome shotgun (WGS) entry which is preliminary data.</text>
</comment>
<accession>A0A438J3F5</accession>
<organism evidence="1 2">
    <name type="scientific">Vitis vinifera</name>
    <name type="common">Grape</name>
    <dbReference type="NCBI Taxonomy" id="29760"/>
    <lineage>
        <taxon>Eukaryota</taxon>
        <taxon>Viridiplantae</taxon>
        <taxon>Streptophyta</taxon>
        <taxon>Embryophyta</taxon>
        <taxon>Tracheophyta</taxon>
        <taxon>Spermatophyta</taxon>
        <taxon>Magnoliopsida</taxon>
        <taxon>eudicotyledons</taxon>
        <taxon>Gunneridae</taxon>
        <taxon>Pentapetalae</taxon>
        <taxon>rosids</taxon>
        <taxon>Vitales</taxon>
        <taxon>Vitaceae</taxon>
        <taxon>Viteae</taxon>
        <taxon>Vitis</taxon>
    </lineage>
</organism>
<sequence>MGRSASCFKIISCGGDSVGQDELDLAEFVFSFIEWRFYALFQLHLWRWSGIGNAPFGC</sequence>